<keyword evidence="2" id="KW-1133">Transmembrane helix</keyword>
<reference evidence="4" key="1">
    <citation type="submission" date="2015-12" db="EMBL/GenBank/DDBJ databases">
        <authorList>
            <person name="Nair G.R."/>
            <person name="Kaur G."/>
            <person name="Mayilraj S."/>
        </authorList>
    </citation>
    <scope>NUCLEOTIDE SEQUENCE [LARGE SCALE GENOMIC DNA]</scope>
    <source>
        <strain evidence="4">CD08_4</strain>
    </source>
</reference>
<gene>
    <name evidence="3" type="ORF">AVL61_04845</name>
</gene>
<dbReference type="RefSeq" id="WP_058874722.1">
    <property type="nucleotide sequence ID" value="NZ_LQBK01000033.1"/>
</dbReference>
<dbReference type="EMBL" id="LQBK01000033">
    <property type="protein sequence ID" value="KUG55462.1"/>
    <property type="molecule type" value="Genomic_DNA"/>
</dbReference>
<accession>A0A0W8I7U3</accession>
<feature type="region of interest" description="Disordered" evidence="1">
    <location>
        <begin position="85"/>
        <end position="124"/>
    </location>
</feature>
<name>A0A0W8I7U3_KOCRO</name>
<evidence type="ECO:0000313" key="3">
    <source>
        <dbReference type="EMBL" id="KUG55462.1"/>
    </source>
</evidence>
<evidence type="ECO:0000313" key="4">
    <source>
        <dbReference type="Proteomes" id="UP000053512"/>
    </source>
</evidence>
<dbReference type="OrthoDB" id="4879383at2"/>
<comment type="caution">
    <text evidence="3">The sequence shown here is derived from an EMBL/GenBank/DDBJ whole genome shotgun (WGS) entry which is preliminary data.</text>
</comment>
<keyword evidence="2" id="KW-0812">Transmembrane</keyword>
<organism evidence="3 4">
    <name type="scientific">Kocuria rosea subsp. polaris</name>
    <dbReference type="NCBI Taxonomy" id="136273"/>
    <lineage>
        <taxon>Bacteria</taxon>
        <taxon>Bacillati</taxon>
        <taxon>Actinomycetota</taxon>
        <taxon>Actinomycetes</taxon>
        <taxon>Micrococcales</taxon>
        <taxon>Micrococcaceae</taxon>
        <taxon>Kocuria</taxon>
    </lineage>
</organism>
<evidence type="ECO:0000256" key="1">
    <source>
        <dbReference type="SAM" id="MobiDB-lite"/>
    </source>
</evidence>
<dbReference type="AlphaFoldDB" id="A0A0W8I7U3"/>
<dbReference type="Proteomes" id="UP000053512">
    <property type="component" value="Unassembled WGS sequence"/>
</dbReference>
<keyword evidence="2" id="KW-0472">Membrane</keyword>
<sequence>MSQTPDPRHPRRRRTGGWLLAVGVLALFLSTFTVPEAIHLIARVSAGEAESLSGRGVVVTVVGAVTLLGGGALAIAGFNWRRSAGEGPSAEDRMLDEQYGDGPVLPFDPERFRRPGPGDPGAPE</sequence>
<proteinExistence type="predicted"/>
<evidence type="ECO:0000256" key="2">
    <source>
        <dbReference type="SAM" id="Phobius"/>
    </source>
</evidence>
<protein>
    <submittedName>
        <fullName evidence="3">Uncharacterized protein</fullName>
    </submittedName>
</protein>
<feature type="transmembrane region" description="Helical" evidence="2">
    <location>
        <begin position="56"/>
        <end position="78"/>
    </location>
</feature>